<feature type="region of interest" description="Disordered" evidence="1">
    <location>
        <begin position="1"/>
        <end position="63"/>
    </location>
</feature>
<comment type="caution">
    <text evidence="2">The sequence shown here is derived from an EMBL/GenBank/DDBJ whole genome shotgun (WGS) entry which is preliminary data.</text>
</comment>
<evidence type="ECO:0000313" key="3">
    <source>
        <dbReference type="Proteomes" id="UP001054945"/>
    </source>
</evidence>
<evidence type="ECO:0000313" key="2">
    <source>
        <dbReference type="EMBL" id="GIY18699.1"/>
    </source>
</evidence>
<feature type="compositionally biased region" description="Basic residues" evidence="1">
    <location>
        <begin position="35"/>
        <end position="46"/>
    </location>
</feature>
<feature type="region of interest" description="Disordered" evidence="1">
    <location>
        <begin position="81"/>
        <end position="102"/>
    </location>
</feature>
<name>A0AAV4RDN6_CAEEX</name>
<evidence type="ECO:0000256" key="1">
    <source>
        <dbReference type="SAM" id="MobiDB-lite"/>
    </source>
</evidence>
<organism evidence="2 3">
    <name type="scientific">Caerostris extrusa</name>
    <name type="common">Bark spider</name>
    <name type="synonym">Caerostris bankana</name>
    <dbReference type="NCBI Taxonomy" id="172846"/>
    <lineage>
        <taxon>Eukaryota</taxon>
        <taxon>Metazoa</taxon>
        <taxon>Ecdysozoa</taxon>
        <taxon>Arthropoda</taxon>
        <taxon>Chelicerata</taxon>
        <taxon>Arachnida</taxon>
        <taxon>Araneae</taxon>
        <taxon>Araneomorphae</taxon>
        <taxon>Entelegynae</taxon>
        <taxon>Araneoidea</taxon>
        <taxon>Araneidae</taxon>
        <taxon>Caerostris</taxon>
    </lineage>
</organism>
<keyword evidence="3" id="KW-1185">Reference proteome</keyword>
<sequence length="102" mass="11431">MTTKQNSTTPRRPACEPPPLNNEPWRKSSPPPYEKKKKITTTKKWKFRSEVVEDSRPSPPPSFKEKTFLMGAFAICPLGMGAGDGKKGPQMRKNVEELPSTS</sequence>
<dbReference type="Proteomes" id="UP001054945">
    <property type="component" value="Unassembled WGS sequence"/>
</dbReference>
<gene>
    <name evidence="2" type="ORF">CEXT_387281</name>
</gene>
<feature type="compositionally biased region" description="Basic and acidic residues" evidence="1">
    <location>
        <begin position="47"/>
        <end position="56"/>
    </location>
</feature>
<dbReference type="EMBL" id="BPLR01007664">
    <property type="protein sequence ID" value="GIY18699.1"/>
    <property type="molecule type" value="Genomic_DNA"/>
</dbReference>
<proteinExistence type="predicted"/>
<protein>
    <submittedName>
        <fullName evidence="2">Uncharacterized protein</fullName>
    </submittedName>
</protein>
<reference evidence="2 3" key="1">
    <citation type="submission" date="2021-06" db="EMBL/GenBank/DDBJ databases">
        <title>Caerostris extrusa draft genome.</title>
        <authorList>
            <person name="Kono N."/>
            <person name="Arakawa K."/>
        </authorList>
    </citation>
    <scope>NUCLEOTIDE SEQUENCE [LARGE SCALE GENOMIC DNA]</scope>
</reference>
<accession>A0AAV4RDN6</accession>
<feature type="compositionally biased region" description="Polar residues" evidence="1">
    <location>
        <begin position="1"/>
        <end position="10"/>
    </location>
</feature>
<dbReference type="AlphaFoldDB" id="A0AAV4RDN6"/>